<gene>
    <name evidence="4" type="ORF">DYB30_005126</name>
    <name evidence="3" type="ORF">DYB38_005514</name>
</gene>
<dbReference type="PANTHER" id="PTHR14958:SF29">
    <property type="entry name" value="INSOMNIAC, ISOFORM B"/>
    <property type="match status" value="1"/>
</dbReference>
<proteinExistence type="predicted"/>
<protein>
    <recommendedName>
        <fullName evidence="2">Potassium channel tetramerisation-type BTB domain-containing protein</fullName>
    </recommendedName>
</protein>
<dbReference type="GO" id="GO:0051260">
    <property type="term" value="P:protein homooligomerization"/>
    <property type="evidence" value="ECO:0007669"/>
    <property type="project" value="InterPro"/>
</dbReference>
<dbReference type="Proteomes" id="UP000266643">
    <property type="component" value="Unassembled WGS sequence"/>
</dbReference>
<feature type="domain" description="Potassium channel tetramerisation-type BTB" evidence="2">
    <location>
        <begin position="219"/>
        <end position="298"/>
    </location>
</feature>
<evidence type="ECO:0000313" key="4">
    <source>
        <dbReference type="EMBL" id="RHY57374.1"/>
    </source>
</evidence>
<dbReference type="Proteomes" id="UP000265716">
    <property type="component" value="Unassembled WGS sequence"/>
</dbReference>
<dbReference type="EMBL" id="QUTC01009741">
    <property type="protein sequence ID" value="RHY41106.1"/>
    <property type="molecule type" value="Genomic_DNA"/>
</dbReference>
<dbReference type="EMBL" id="QUTD01006123">
    <property type="protein sequence ID" value="RHY57374.1"/>
    <property type="molecule type" value="Genomic_DNA"/>
</dbReference>
<dbReference type="Pfam" id="PF02214">
    <property type="entry name" value="BTB_2"/>
    <property type="match status" value="1"/>
</dbReference>
<comment type="caution">
    <text evidence="3">The sequence shown here is derived from an EMBL/GenBank/DDBJ whole genome shotgun (WGS) entry which is preliminary data.</text>
</comment>
<dbReference type="Gene3D" id="3.30.710.10">
    <property type="entry name" value="Potassium Channel Kv1.1, Chain A"/>
    <property type="match status" value="1"/>
</dbReference>
<dbReference type="GO" id="GO:0097602">
    <property type="term" value="F:cullin family protein binding"/>
    <property type="evidence" value="ECO:0007669"/>
    <property type="project" value="TreeGrafter"/>
</dbReference>
<reference evidence="5 6" key="1">
    <citation type="submission" date="2018-08" db="EMBL/GenBank/DDBJ databases">
        <title>Aphanomyces genome sequencing and annotation.</title>
        <authorList>
            <person name="Minardi D."/>
            <person name="Oidtmann B."/>
            <person name="Van Der Giezen M."/>
            <person name="Studholme D.J."/>
        </authorList>
    </citation>
    <scope>NUCLEOTIDE SEQUENCE [LARGE SCALE GENOMIC DNA]</scope>
    <source>
        <strain evidence="4 6">D2</strain>
        <strain evidence="3 5">SA</strain>
    </source>
</reference>
<feature type="region of interest" description="Disordered" evidence="1">
    <location>
        <begin position="1"/>
        <end position="44"/>
    </location>
</feature>
<dbReference type="SUPFAM" id="SSF54695">
    <property type="entry name" value="POZ domain"/>
    <property type="match status" value="1"/>
</dbReference>
<evidence type="ECO:0000313" key="5">
    <source>
        <dbReference type="Proteomes" id="UP000265716"/>
    </source>
</evidence>
<accession>A0A397C834</accession>
<dbReference type="InterPro" id="IPR003131">
    <property type="entry name" value="T1-type_BTB"/>
</dbReference>
<dbReference type="PANTHER" id="PTHR14958">
    <property type="entry name" value="POTASSIUM CHANNEL TETRAMERISATION DOMAIN CONTAINING PROTEIN"/>
    <property type="match status" value="1"/>
</dbReference>
<sequence length="343" mass="37760">MTGSRGGSPTNAQHPSPPESLETSTQSPHSTPTSTYPPSTSFYVAKKRRPVDSMDSAPHFPHPVNHLTNPSDNSTPAITHAVPRKGRPLHSIWSVFTQKVNAHLASEGPRAQCLHCHAEVLHHNKTACVERHLRRCAPFLSHMHSLTERDQPDWFKSVRTKKRHNNNASLVFSIKNTSNSALGGMTAMAAAPHVHPLSSASSPAVYPTLMHAAATAPTIKLNVGGTYFETTKATLLQHELSFFHDLLLTTPTRQDGKDDRSSMFVYHMSVVGAYFLDLDPKAFTHVMDFLRYGELCVEGLNSWERRKLAKTMGFLKLHTIAQHAWNPFAESALAAAGNSLPAE</sequence>
<dbReference type="AlphaFoldDB" id="A0A397C834"/>
<name>A0A397C834_APHAT</name>
<dbReference type="CDD" id="cd18316">
    <property type="entry name" value="BTB_POZ_KCTD-like"/>
    <property type="match status" value="1"/>
</dbReference>
<evidence type="ECO:0000256" key="1">
    <source>
        <dbReference type="SAM" id="MobiDB-lite"/>
    </source>
</evidence>
<organism evidence="3 5">
    <name type="scientific">Aphanomyces astaci</name>
    <name type="common">Crayfish plague agent</name>
    <dbReference type="NCBI Taxonomy" id="112090"/>
    <lineage>
        <taxon>Eukaryota</taxon>
        <taxon>Sar</taxon>
        <taxon>Stramenopiles</taxon>
        <taxon>Oomycota</taxon>
        <taxon>Saprolegniomycetes</taxon>
        <taxon>Saprolegniales</taxon>
        <taxon>Verrucalvaceae</taxon>
        <taxon>Aphanomyces</taxon>
    </lineage>
</organism>
<dbReference type="GO" id="GO:0005737">
    <property type="term" value="C:cytoplasm"/>
    <property type="evidence" value="ECO:0007669"/>
    <property type="project" value="TreeGrafter"/>
</dbReference>
<evidence type="ECO:0000259" key="2">
    <source>
        <dbReference type="Pfam" id="PF02214"/>
    </source>
</evidence>
<feature type="compositionally biased region" description="Low complexity" evidence="1">
    <location>
        <begin position="23"/>
        <end position="41"/>
    </location>
</feature>
<evidence type="ECO:0000313" key="3">
    <source>
        <dbReference type="EMBL" id="RHY41106.1"/>
    </source>
</evidence>
<dbReference type="GO" id="GO:0043161">
    <property type="term" value="P:proteasome-mediated ubiquitin-dependent protein catabolic process"/>
    <property type="evidence" value="ECO:0007669"/>
    <property type="project" value="TreeGrafter"/>
</dbReference>
<dbReference type="GO" id="GO:0031463">
    <property type="term" value="C:Cul3-RING ubiquitin ligase complex"/>
    <property type="evidence" value="ECO:0007669"/>
    <property type="project" value="TreeGrafter"/>
</dbReference>
<evidence type="ECO:0000313" key="6">
    <source>
        <dbReference type="Proteomes" id="UP000266643"/>
    </source>
</evidence>
<dbReference type="InterPro" id="IPR011333">
    <property type="entry name" value="SKP1/BTB/POZ_sf"/>
</dbReference>